<organism evidence="1 2">
    <name type="scientific">Algoriphagus aquimarinus</name>
    <dbReference type="NCBI Taxonomy" id="237018"/>
    <lineage>
        <taxon>Bacteria</taxon>
        <taxon>Pseudomonadati</taxon>
        <taxon>Bacteroidota</taxon>
        <taxon>Cytophagia</taxon>
        <taxon>Cytophagales</taxon>
        <taxon>Cyclobacteriaceae</taxon>
        <taxon>Algoriphagus</taxon>
    </lineage>
</organism>
<sequence>MYLIFYKLHRQNAGYEGHEDDIESVADFVSAAVLT</sequence>
<dbReference type="EMBL" id="FOKK01000033">
    <property type="protein sequence ID" value="SFB61276.1"/>
    <property type="molecule type" value="Genomic_DNA"/>
</dbReference>
<evidence type="ECO:0000313" key="1">
    <source>
        <dbReference type="EMBL" id="SFB61276.1"/>
    </source>
</evidence>
<name>A0A1I1CGZ3_9BACT</name>
<proteinExistence type="predicted"/>
<accession>A0A1I1CGZ3</accession>
<evidence type="ECO:0000313" key="2">
    <source>
        <dbReference type="Proteomes" id="UP000198790"/>
    </source>
</evidence>
<gene>
    <name evidence="1" type="ORF">SAMN04489723_13311</name>
</gene>
<reference evidence="1 2" key="1">
    <citation type="submission" date="2016-10" db="EMBL/GenBank/DDBJ databases">
        <authorList>
            <person name="de Groot N.N."/>
        </authorList>
    </citation>
    <scope>NUCLEOTIDE SEQUENCE [LARGE SCALE GENOMIC DNA]</scope>
    <source>
        <strain evidence="1 2">DSM 23399</strain>
    </source>
</reference>
<dbReference type="AlphaFoldDB" id="A0A1I1CGZ3"/>
<keyword evidence="2" id="KW-1185">Reference proteome</keyword>
<dbReference type="Proteomes" id="UP000198790">
    <property type="component" value="Unassembled WGS sequence"/>
</dbReference>
<protein>
    <submittedName>
        <fullName evidence="1">Uncharacterized protein</fullName>
    </submittedName>
</protein>